<evidence type="ECO:0000256" key="2">
    <source>
        <dbReference type="ARBA" id="ARBA00002869"/>
    </source>
</evidence>
<comment type="cofactor">
    <cofactor evidence="1">
        <name>dipyrromethane</name>
        <dbReference type="ChEBI" id="CHEBI:60342"/>
    </cofactor>
</comment>
<dbReference type="InterPro" id="IPR036803">
    <property type="entry name" value="Porphobilinogen_deaminase_C_sf"/>
</dbReference>
<dbReference type="Gene3D" id="3.30.160.40">
    <property type="entry name" value="Porphobilinogen deaminase, C-terminal domain"/>
    <property type="match status" value="1"/>
</dbReference>
<dbReference type="SUPFAM" id="SSF53850">
    <property type="entry name" value="Periplasmic binding protein-like II"/>
    <property type="match status" value="1"/>
</dbReference>
<dbReference type="Pfam" id="PF03900">
    <property type="entry name" value="Porphobil_deamC"/>
    <property type="match status" value="1"/>
</dbReference>
<dbReference type="RefSeq" id="WP_128921463.1">
    <property type="nucleotide sequence ID" value="NZ_LBJC01000028.1"/>
</dbReference>
<feature type="domain" description="Porphobilinogen deaminase C-terminal" evidence="11">
    <location>
        <begin position="222"/>
        <end position="290"/>
    </location>
</feature>
<evidence type="ECO:0000256" key="7">
    <source>
        <dbReference type="ARBA" id="ARBA00023244"/>
    </source>
</evidence>
<dbReference type="InterPro" id="IPR022417">
    <property type="entry name" value="Porphobilin_deaminase_N"/>
</dbReference>
<comment type="function">
    <text evidence="2">Tetrapolymerization of the monopyrrole PBG into the hydroxymethylbilane pre-uroporphyrinogen in several discrete steps.</text>
</comment>
<evidence type="ECO:0000256" key="4">
    <source>
        <dbReference type="ARBA" id="ARBA00005638"/>
    </source>
</evidence>
<dbReference type="AlphaFoldDB" id="A0A4Q0RX05"/>
<evidence type="ECO:0000256" key="9">
    <source>
        <dbReference type="NCBIfam" id="TIGR00212"/>
    </source>
</evidence>
<dbReference type="CDD" id="cd00494">
    <property type="entry name" value="PBP2_HMBS"/>
    <property type="match status" value="1"/>
</dbReference>
<dbReference type="SUPFAM" id="SSF54782">
    <property type="entry name" value="Porphobilinogen deaminase (hydroxymethylbilane synthase), C-terminal domain"/>
    <property type="match status" value="1"/>
</dbReference>
<dbReference type="PANTHER" id="PTHR11557">
    <property type="entry name" value="PORPHOBILINOGEN DEAMINASE"/>
    <property type="match status" value="1"/>
</dbReference>
<comment type="subunit">
    <text evidence="5">Monomer.</text>
</comment>
<keyword evidence="13" id="KW-1185">Reference proteome</keyword>
<comment type="catalytic activity">
    <reaction evidence="8">
        <text>4 porphobilinogen + H2O = hydroxymethylbilane + 4 NH4(+)</text>
        <dbReference type="Rhea" id="RHEA:13185"/>
        <dbReference type="ChEBI" id="CHEBI:15377"/>
        <dbReference type="ChEBI" id="CHEBI:28938"/>
        <dbReference type="ChEBI" id="CHEBI:57845"/>
        <dbReference type="ChEBI" id="CHEBI:58126"/>
        <dbReference type="EC" id="2.5.1.61"/>
    </reaction>
</comment>
<evidence type="ECO:0000256" key="5">
    <source>
        <dbReference type="ARBA" id="ARBA00011245"/>
    </source>
</evidence>
<dbReference type="NCBIfam" id="TIGR00212">
    <property type="entry name" value="hemC"/>
    <property type="match status" value="1"/>
</dbReference>
<reference evidence="12 13" key="1">
    <citation type="submission" date="2015-04" db="EMBL/GenBank/DDBJ databases">
        <title>Comparative genomics of rhizobia nodulating Arachis hypogaea in China.</title>
        <authorList>
            <person name="Li Y."/>
        </authorList>
    </citation>
    <scope>NUCLEOTIDE SEQUENCE [LARGE SCALE GENOMIC DNA]</scope>
    <source>
        <strain evidence="12 13">CCBAU 51757</strain>
    </source>
</reference>
<dbReference type="OrthoDB" id="9810298at2"/>
<dbReference type="GO" id="GO:0006782">
    <property type="term" value="P:protoporphyrinogen IX biosynthetic process"/>
    <property type="evidence" value="ECO:0007669"/>
    <property type="project" value="UniProtKB-UniPathway"/>
</dbReference>
<dbReference type="Proteomes" id="UP000289546">
    <property type="component" value="Unassembled WGS sequence"/>
</dbReference>
<evidence type="ECO:0000313" key="13">
    <source>
        <dbReference type="Proteomes" id="UP000289546"/>
    </source>
</evidence>
<evidence type="ECO:0000259" key="11">
    <source>
        <dbReference type="Pfam" id="PF03900"/>
    </source>
</evidence>
<dbReference type="PRINTS" id="PR00151">
    <property type="entry name" value="PORPHBDMNASE"/>
</dbReference>
<dbReference type="EC" id="2.5.1.61" evidence="9"/>
<comment type="similarity">
    <text evidence="4">Belongs to the HMBS family.</text>
</comment>
<dbReference type="InterPro" id="IPR022418">
    <property type="entry name" value="Porphobilinogen_deaminase_C"/>
</dbReference>
<dbReference type="PIRSF" id="PIRSF001438">
    <property type="entry name" value="4pyrrol_synth_OHMeBilane_synth"/>
    <property type="match status" value="1"/>
</dbReference>
<keyword evidence="7" id="KW-0627">Porphyrin biosynthesis</keyword>
<dbReference type="InterPro" id="IPR000860">
    <property type="entry name" value="HemC"/>
</dbReference>
<accession>A0A4Q0RX05</accession>
<evidence type="ECO:0000256" key="8">
    <source>
        <dbReference type="ARBA" id="ARBA00048169"/>
    </source>
</evidence>
<dbReference type="GO" id="GO:0005737">
    <property type="term" value="C:cytoplasm"/>
    <property type="evidence" value="ECO:0007669"/>
    <property type="project" value="UniProtKB-UniRule"/>
</dbReference>
<dbReference type="FunFam" id="3.40.190.10:FF:000005">
    <property type="entry name" value="Porphobilinogen deaminase"/>
    <property type="match status" value="1"/>
</dbReference>
<feature type="domain" description="Porphobilinogen deaminase N-terminal" evidence="10">
    <location>
        <begin position="3"/>
        <end position="207"/>
    </location>
</feature>
<dbReference type="PANTHER" id="PTHR11557:SF0">
    <property type="entry name" value="PORPHOBILINOGEN DEAMINASE"/>
    <property type="match status" value="1"/>
</dbReference>
<gene>
    <name evidence="12" type="ORF">XH99_29350</name>
</gene>
<comment type="caution">
    <text evidence="12">The sequence shown here is derived from an EMBL/GenBank/DDBJ whole genome shotgun (WGS) entry which is preliminary data.</text>
</comment>
<dbReference type="Pfam" id="PF01379">
    <property type="entry name" value="Porphobil_deam"/>
    <property type="match status" value="1"/>
</dbReference>
<proteinExistence type="inferred from homology"/>
<organism evidence="12 13">
    <name type="scientific">Bradyrhizobium nanningense</name>
    <dbReference type="NCBI Taxonomy" id="1325118"/>
    <lineage>
        <taxon>Bacteria</taxon>
        <taxon>Pseudomonadati</taxon>
        <taxon>Pseudomonadota</taxon>
        <taxon>Alphaproteobacteria</taxon>
        <taxon>Hyphomicrobiales</taxon>
        <taxon>Nitrobacteraceae</taxon>
        <taxon>Bradyrhizobium</taxon>
    </lineage>
</organism>
<sequence>MEIRLGTRRSDLARWQASHVADLIRSVEPAAEVRVVFVSSAGDKDRRSGFQQIGGIGAFTKESEDSLLRNEIDLVVHSLKDLPTKLQPGLVLAAVPKREDPRDVLCGVALDQLRPGLRVGTGSIRRKAQLLALCNGLDIRPIRGNVSPRLRKAKNREGIDATVLAAAGLSRLGLLHEASQILDAHIFPYAVGQGALAAEAREEDTALIALLQKIEDRQSRTEVDAERALMRSLDAGCSLPVGVSATWRAGTLTLQGQVTHPDGQTKIADESTGLADQADAIGRSLGHRLLEQGAEEILKAASRIVEEQKPT</sequence>
<name>A0A4Q0RX05_9BRAD</name>
<protein>
    <recommendedName>
        <fullName evidence="9">Hydroxymethylbilane synthase</fullName>
        <ecNumber evidence="9">2.5.1.61</ecNumber>
    </recommendedName>
</protein>
<keyword evidence="6" id="KW-0808">Transferase</keyword>
<evidence type="ECO:0000313" key="12">
    <source>
        <dbReference type="EMBL" id="RXH24178.1"/>
    </source>
</evidence>
<evidence type="ECO:0000259" key="10">
    <source>
        <dbReference type="Pfam" id="PF01379"/>
    </source>
</evidence>
<evidence type="ECO:0000256" key="3">
    <source>
        <dbReference type="ARBA" id="ARBA00004735"/>
    </source>
</evidence>
<evidence type="ECO:0000256" key="6">
    <source>
        <dbReference type="ARBA" id="ARBA00022679"/>
    </source>
</evidence>
<evidence type="ECO:0000256" key="1">
    <source>
        <dbReference type="ARBA" id="ARBA00001916"/>
    </source>
</evidence>
<dbReference type="GO" id="GO:0004418">
    <property type="term" value="F:hydroxymethylbilane synthase activity"/>
    <property type="evidence" value="ECO:0007669"/>
    <property type="project" value="UniProtKB-UniRule"/>
</dbReference>
<dbReference type="EMBL" id="LBJQ01000089">
    <property type="protein sequence ID" value="RXH24178.1"/>
    <property type="molecule type" value="Genomic_DNA"/>
</dbReference>
<dbReference type="Gene3D" id="3.40.190.10">
    <property type="entry name" value="Periplasmic binding protein-like II"/>
    <property type="match status" value="2"/>
</dbReference>
<comment type="pathway">
    <text evidence="3">Porphyrin-containing compound metabolism; protoporphyrin-IX biosynthesis; coproporphyrinogen-III from 5-aminolevulinate: step 2/4.</text>
</comment>
<dbReference type="UniPathway" id="UPA00251">
    <property type="reaction ID" value="UER00319"/>
</dbReference>